<dbReference type="RefSeq" id="WP_100426674.1">
    <property type="nucleotide sequence ID" value="NZ_PGEX01000001.1"/>
</dbReference>
<keyword evidence="4" id="KW-1185">Reference proteome</keyword>
<comment type="caution">
    <text evidence="3">The sequence shown here is derived from an EMBL/GenBank/DDBJ whole genome shotgun (WGS) entry which is preliminary data.</text>
</comment>
<dbReference type="InterPro" id="IPR004629">
    <property type="entry name" value="WecG_TagA_CpsF"/>
</dbReference>
<accession>A0A2M9AAV6</accession>
<dbReference type="CDD" id="cd06533">
    <property type="entry name" value="Glyco_transf_WecG_TagA"/>
    <property type="match status" value="1"/>
</dbReference>
<name>A0A2M9AAV6_9BACT</name>
<evidence type="ECO:0000256" key="2">
    <source>
        <dbReference type="ARBA" id="ARBA00022679"/>
    </source>
</evidence>
<sequence length="250" mass="28758">MSRIKFMNIEIDNLTMSETLSSIEDLIQQRKNAYVVTPNVDHIVKIESNEKLRAAYSEASLILTDGKPLIWASKLYRTPIKEKISGSDLFPELCKLAASRHYTMFFLGAKDGVALKAAENLKKQYPGLDVVGCYAPPMGFEKNPEEIDKIEGMLKATQPQILIIALGCPKQEIFIHRFRNRLDVPVSFCLGATLDFAAGNVKRAPQWMANAGLEWAYRIYQEPRRMFKRYVLEDWKFVRLFFKYFDMKIS</sequence>
<dbReference type="PANTHER" id="PTHR34136:SF1">
    <property type="entry name" value="UDP-N-ACETYL-D-MANNOSAMINURONIC ACID TRANSFERASE"/>
    <property type="match status" value="1"/>
</dbReference>
<reference evidence="3 4" key="1">
    <citation type="submission" date="2017-11" db="EMBL/GenBank/DDBJ databases">
        <title>Animal gut microbial communities from fecal samples from Wisconsin, USA.</title>
        <authorList>
            <person name="Neumann A."/>
        </authorList>
    </citation>
    <scope>NUCLEOTIDE SEQUENCE [LARGE SCALE GENOMIC DNA]</scope>
    <source>
        <strain evidence="3 4">UWS3</strain>
    </source>
</reference>
<dbReference type="AlphaFoldDB" id="A0A2M9AAV6"/>
<proteinExistence type="predicted"/>
<evidence type="ECO:0000313" key="4">
    <source>
        <dbReference type="Proteomes" id="UP000231134"/>
    </source>
</evidence>
<keyword evidence="1" id="KW-0328">Glycosyltransferase</keyword>
<dbReference type="OrthoDB" id="9771846at2"/>
<dbReference type="Proteomes" id="UP000231134">
    <property type="component" value="Unassembled WGS sequence"/>
</dbReference>
<organism evidence="3 4">
    <name type="scientific">Hallerella succinigenes</name>
    <dbReference type="NCBI Taxonomy" id="1896222"/>
    <lineage>
        <taxon>Bacteria</taxon>
        <taxon>Pseudomonadati</taxon>
        <taxon>Fibrobacterota</taxon>
        <taxon>Fibrobacteria</taxon>
        <taxon>Fibrobacterales</taxon>
        <taxon>Fibrobacteraceae</taxon>
        <taxon>Hallerella</taxon>
    </lineage>
</organism>
<evidence type="ECO:0000313" key="3">
    <source>
        <dbReference type="EMBL" id="PJJ42839.1"/>
    </source>
</evidence>
<dbReference type="EMBL" id="PGEX01000001">
    <property type="protein sequence ID" value="PJJ42839.1"/>
    <property type="molecule type" value="Genomic_DNA"/>
</dbReference>
<dbReference type="NCBIfam" id="TIGR00696">
    <property type="entry name" value="wecG_tagA_cpsF"/>
    <property type="match status" value="1"/>
</dbReference>
<protein>
    <submittedName>
        <fullName evidence="3">N-acetylglucosaminyldiphosphoundecaprenol N-acetyl-beta-D-mannosaminyltransferase</fullName>
    </submittedName>
</protein>
<dbReference type="Pfam" id="PF03808">
    <property type="entry name" value="Glyco_tran_WecG"/>
    <property type="match status" value="1"/>
</dbReference>
<keyword evidence="2 3" id="KW-0808">Transferase</keyword>
<evidence type="ECO:0000256" key="1">
    <source>
        <dbReference type="ARBA" id="ARBA00022676"/>
    </source>
</evidence>
<dbReference type="PANTHER" id="PTHR34136">
    <property type="match status" value="1"/>
</dbReference>
<dbReference type="GO" id="GO:0016758">
    <property type="term" value="F:hexosyltransferase activity"/>
    <property type="evidence" value="ECO:0007669"/>
    <property type="project" value="TreeGrafter"/>
</dbReference>
<gene>
    <name evidence="3" type="ORF">BGX16_2890</name>
</gene>